<keyword evidence="2" id="KW-1185">Reference proteome</keyword>
<evidence type="ECO:0000313" key="2">
    <source>
        <dbReference type="Proteomes" id="UP000016843"/>
    </source>
</evidence>
<proteinExistence type="predicted"/>
<accession>U5BY37</accession>
<name>U5BY37_9BACT</name>
<dbReference type="EMBL" id="AWXR01000047">
    <property type="protein sequence ID" value="ERM81551.1"/>
    <property type="molecule type" value="Genomic_DNA"/>
</dbReference>
<dbReference type="Proteomes" id="UP000016843">
    <property type="component" value="Unassembled WGS sequence"/>
</dbReference>
<protein>
    <submittedName>
        <fullName evidence="1">Uncharacterized protein</fullName>
    </submittedName>
</protein>
<reference evidence="1 2" key="1">
    <citation type="journal article" date="2013" name="Genome Announc.">
        <title>Draft Genome Sequence of the Psychrophilic and Alkaliphilic Rhodonellum psychrophilum Strain GCM71T.</title>
        <authorList>
            <person name="Hauptmann A.L."/>
            <person name="Glaring M.A."/>
            <person name="Hallin P.F."/>
            <person name="Prieme A."/>
            <person name="Stougaard P."/>
        </authorList>
    </citation>
    <scope>NUCLEOTIDE SEQUENCE [LARGE SCALE GENOMIC DNA]</scope>
    <source>
        <strain evidence="1 2">GCM71</strain>
    </source>
</reference>
<evidence type="ECO:0000313" key="1">
    <source>
        <dbReference type="EMBL" id="ERM81551.1"/>
    </source>
</evidence>
<organism evidence="1 2">
    <name type="scientific">Rhodonellum psychrophilum GCM71 = DSM 17998</name>
    <dbReference type="NCBI Taxonomy" id="1123057"/>
    <lineage>
        <taxon>Bacteria</taxon>
        <taxon>Pseudomonadati</taxon>
        <taxon>Bacteroidota</taxon>
        <taxon>Cytophagia</taxon>
        <taxon>Cytophagales</taxon>
        <taxon>Cytophagaceae</taxon>
        <taxon>Rhodonellum</taxon>
    </lineage>
</organism>
<comment type="caution">
    <text evidence="1">The sequence shown here is derived from an EMBL/GenBank/DDBJ whole genome shotgun (WGS) entry which is preliminary data.</text>
</comment>
<sequence>MLEVLKFLNALGKCFIFLEGIGRDPKIGG</sequence>
<gene>
    <name evidence="1" type="ORF">P872_09705</name>
</gene>
<dbReference type="AlphaFoldDB" id="U5BY37"/>